<dbReference type="EMBL" id="NPEU01000010">
    <property type="protein sequence ID" value="RAI41772.1"/>
    <property type="molecule type" value="Genomic_DNA"/>
</dbReference>
<dbReference type="SUPFAM" id="SSF55961">
    <property type="entry name" value="Bet v1-like"/>
    <property type="match status" value="1"/>
</dbReference>
<dbReference type="Gene3D" id="3.30.530.20">
    <property type="match status" value="1"/>
</dbReference>
<evidence type="ECO:0000256" key="2">
    <source>
        <dbReference type="SAM" id="MobiDB-lite"/>
    </source>
</evidence>
<dbReference type="Pfam" id="PF08327">
    <property type="entry name" value="AHSA1"/>
    <property type="match status" value="1"/>
</dbReference>
<dbReference type="Proteomes" id="UP000248863">
    <property type="component" value="Unassembled WGS sequence"/>
</dbReference>
<comment type="caution">
    <text evidence="4">The sequence shown here is derived from an EMBL/GenBank/DDBJ whole genome shotgun (WGS) entry which is preliminary data.</text>
</comment>
<organism evidence="4 5">
    <name type="scientific">Rhodoplanes elegans</name>
    <dbReference type="NCBI Taxonomy" id="29408"/>
    <lineage>
        <taxon>Bacteria</taxon>
        <taxon>Pseudomonadati</taxon>
        <taxon>Pseudomonadota</taxon>
        <taxon>Alphaproteobacteria</taxon>
        <taxon>Hyphomicrobiales</taxon>
        <taxon>Nitrobacteraceae</taxon>
        <taxon>Rhodoplanes</taxon>
    </lineage>
</organism>
<reference evidence="4 5" key="1">
    <citation type="submission" date="2017-07" db="EMBL/GenBank/DDBJ databases">
        <title>Draft Genome Sequences of Select Purple Nonsulfur Bacteria.</title>
        <authorList>
            <person name="Lasarre B."/>
            <person name="Mckinlay J.B."/>
        </authorList>
    </citation>
    <scope>NUCLEOTIDE SEQUENCE [LARGE SCALE GENOMIC DNA]</scope>
    <source>
        <strain evidence="4 5">DSM 11907</strain>
    </source>
</reference>
<protein>
    <recommendedName>
        <fullName evidence="3">Activator of Hsp90 ATPase homologue 1/2-like C-terminal domain-containing protein</fullName>
    </recommendedName>
</protein>
<name>A0A327KX22_9BRAD</name>
<sequence>MSATTSSPSCRRSRRSRIRICRSTRPASARWRRSRTATRRSLGPSSPNWRSSRTRSSAASTGWRPIWRPITARRAAPPPERRRRARAGPAFCSSELFSPPCRWGRCSCVLGTVGPWRPGGTREPPMTDATRTDSSVKTIGALQVTPRGDDAVVLTRMFAAPPERVFQGWSDPDLMRRWLAGPPGWSLVTCEIEPRVGGVYRLGWRGPDGTEMRLDGVYRALESGRRIVGVERFAMGICAGDPGDVEVTLTFTPVDGGTRLGMAMRYASKEARDGALASPMPDGVAGNLERLAGLLASGRDGDRSPADQSRGGVAPA</sequence>
<dbReference type="InterPro" id="IPR023393">
    <property type="entry name" value="START-like_dom_sf"/>
</dbReference>
<feature type="compositionally biased region" description="Low complexity" evidence="2">
    <location>
        <begin position="50"/>
        <end position="75"/>
    </location>
</feature>
<feature type="compositionally biased region" description="Basic residues" evidence="2">
    <location>
        <begin position="11"/>
        <end position="22"/>
    </location>
</feature>
<comment type="similarity">
    <text evidence="1">Belongs to the AHA1 family.</text>
</comment>
<proteinExistence type="inferred from homology"/>
<dbReference type="OrthoDB" id="9805228at2"/>
<feature type="compositionally biased region" description="Low complexity" evidence="2">
    <location>
        <begin position="1"/>
        <end position="10"/>
    </location>
</feature>
<keyword evidence="5" id="KW-1185">Reference proteome</keyword>
<evidence type="ECO:0000313" key="5">
    <source>
        <dbReference type="Proteomes" id="UP000248863"/>
    </source>
</evidence>
<dbReference type="AlphaFoldDB" id="A0A327KX22"/>
<accession>A0A327KX22</accession>
<feature type="domain" description="Activator of Hsp90 ATPase homologue 1/2-like C-terminal" evidence="3">
    <location>
        <begin position="159"/>
        <end position="295"/>
    </location>
</feature>
<evidence type="ECO:0000313" key="4">
    <source>
        <dbReference type="EMBL" id="RAI41772.1"/>
    </source>
</evidence>
<evidence type="ECO:0000256" key="1">
    <source>
        <dbReference type="ARBA" id="ARBA00006817"/>
    </source>
</evidence>
<feature type="region of interest" description="Disordered" evidence="2">
    <location>
        <begin position="295"/>
        <end position="316"/>
    </location>
</feature>
<evidence type="ECO:0000259" key="3">
    <source>
        <dbReference type="Pfam" id="PF08327"/>
    </source>
</evidence>
<dbReference type="InterPro" id="IPR013538">
    <property type="entry name" value="ASHA1/2-like_C"/>
</dbReference>
<gene>
    <name evidence="4" type="ORF">CH338_02145</name>
</gene>
<feature type="region of interest" description="Disordered" evidence="2">
    <location>
        <begin position="1"/>
        <end position="85"/>
    </location>
</feature>